<reference evidence="8 9" key="1">
    <citation type="journal article" date="2014" name="PLoS ONE">
        <title>Rumen cellulosomics: divergent fiber-degrading strategies revealed by comparative genome-wide analysis of six ruminococcal strains.</title>
        <authorList>
            <person name="Dassa B."/>
            <person name="Borovok I."/>
            <person name="Ruimy-Israeli V."/>
            <person name="Lamed R."/>
            <person name="Flint H.J."/>
            <person name="Duncan S.H."/>
            <person name="Henrissat B."/>
            <person name="Coutinho P."/>
            <person name="Morrison M."/>
            <person name="Mosoni P."/>
            <person name="Yeoman C.J."/>
            <person name="White B.A."/>
            <person name="Bayer E.A."/>
        </authorList>
    </citation>
    <scope>NUCLEOTIDE SEQUENCE [LARGE SCALE GENOMIC DNA]</scope>
    <source>
        <strain evidence="8 9">007c</strain>
    </source>
</reference>
<dbReference type="GO" id="GO:0022857">
    <property type="term" value="F:transmembrane transporter activity"/>
    <property type="evidence" value="ECO:0007669"/>
    <property type="project" value="InterPro"/>
</dbReference>
<evidence type="ECO:0000256" key="7">
    <source>
        <dbReference type="SAM" id="Phobius"/>
    </source>
</evidence>
<protein>
    <recommendedName>
        <fullName evidence="10">MFS transporter</fullName>
    </recommendedName>
</protein>
<evidence type="ECO:0008006" key="10">
    <source>
        <dbReference type="Google" id="ProtNLM"/>
    </source>
</evidence>
<gene>
    <name evidence="8" type="ORF">RF007C_10065</name>
</gene>
<feature type="transmembrane region" description="Helical" evidence="7">
    <location>
        <begin position="220"/>
        <end position="238"/>
    </location>
</feature>
<keyword evidence="9" id="KW-1185">Reference proteome</keyword>
<dbReference type="RefSeq" id="WP_037299630.1">
    <property type="nucleotide sequence ID" value="NZ_ATAX01000026.1"/>
</dbReference>
<evidence type="ECO:0000313" key="8">
    <source>
        <dbReference type="EMBL" id="EWM53307.1"/>
    </source>
</evidence>
<feature type="transmembrane region" description="Helical" evidence="7">
    <location>
        <begin position="398"/>
        <end position="420"/>
    </location>
</feature>
<dbReference type="GO" id="GO:0005886">
    <property type="term" value="C:plasma membrane"/>
    <property type="evidence" value="ECO:0007669"/>
    <property type="project" value="UniProtKB-SubCell"/>
</dbReference>
<dbReference type="EMBL" id="ATAX01000026">
    <property type="protein sequence ID" value="EWM53307.1"/>
    <property type="molecule type" value="Genomic_DNA"/>
</dbReference>
<evidence type="ECO:0000256" key="1">
    <source>
        <dbReference type="ARBA" id="ARBA00004651"/>
    </source>
</evidence>
<dbReference type="InterPro" id="IPR011701">
    <property type="entry name" value="MFS"/>
</dbReference>
<keyword evidence="3" id="KW-1003">Cell membrane</keyword>
<dbReference type="Gene3D" id="1.20.1250.20">
    <property type="entry name" value="MFS general substrate transporter like domains"/>
    <property type="match status" value="1"/>
</dbReference>
<evidence type="ECO:0000256" key="2">
    <source>
        <dbReference type="ARBA" id="ARBA00022448"/>
    </source>
</evidence>
<feature type="transmembrane region" description="Helical" evidence="7">
    <location>
        <begin position="309"/>
        <end position="334"/>
    </location>
</feature>
<dbReference type="Pfam" id="PF07690">
    <property type="entry name" value="MFS_1"/>
    <property type="match status" value="1"/>
</dbReference>
<dbReference type="Proteomes" id="UP000019365">
    <property type="component" value="Unassembled WGS sequence"/>
</dbReference>
<feature type="transmembrane region" description="Helical" evidence="7">
    <location>
        <begin position="47"/>
        <end position="68"/>
    </location>
</feature>
<evidence type="ECO:0000256" key="6">
    <source>
        <dbReference type="ARBA" id="ARBA00023136"/>
    </source>
</evidence>
<evidence type="ECO:0000256" key="3">
    <source>
        <dbReference type="ARBA" id="ARBA00022475"/>
    </source>
</evidence>
<feature type="transmembrane region" description="Helical" evidence="7">
    <location>
        <begin position="75"/>
        <end position="95"/>
    </location>
</feature>
<dbReference type="CDD" id="cd06173">
    <property type="entry name" value="MFS_MefA_like"/>
    <property type="match status" value="1"/>
</dbReference>
<name>W7UY47_RUMFL</name>
<evidence type="ECO:0000256" key="4">
    <source>
        <dbReference type="ARBA" id="ARBA00022692"/>
    </source>
</evidence>
<dbReference type="PATRIC" id="fig|1341157.4.peg.2082"/>
<feature type="transmembrane region" description="Helical" evidence="7">
    <location>
        <begin position="355"/>
        <end position="378"/>
    </location>
</feature>
<proteinExistence type="predicted"/>
<dbReference type="PANTHER" id="PTHR43266">
    <property type="entry name" value="MACROLIDE-EFFLUX PROTEIN"/>
    <property type="match status" value="1"/>
</dbReference>
<comment type="caution">
    <text evidence="8">The sequence shown here is derived from an EMBL/GenBank/DDBJ whole genome shotgun (WGS) entry which is preliminary data.</text>
</comment>
<keyword evidence="5 7" id="KW-1133">Transmembrane helix</keyword>
<accession>W7UY47</accession>
<dbReference type="OrthoDB" id="9763297at2"/>
<comment type="subcellular location">
    <subcellularLocation>
        <location evidence="1">Cell membrane</location>
        <topology evidence="1">Multi-pass membrane protein</topology>
    </subcellularLocation>
</comment>
<evidence type="ECO:0000313" key="9">
    <source>
        <dbReference type="Proteomes" id="UP000019365"/>
    </source>
</evidence>
<dbReference type="eggNOG" id="COG2814">
    <property type="taxonomic scope" value="Bacteria"/>
</dbReference>
<sequence length="425" mass="45184">MFKNIKECRSWLLLWSTQSLSTLGSSMTSCALVLWMYLGSGSALKTAMLSVCSYAPYVLMSIFAGALSDKWNKKATMLVCDLFAAATTFAAFLLIKADALMPWHLYVINALNGLMNTVQQPAGEVAATQLIPKRFYQQTSGLRSFSQALNSIIAPVLAASLFAFGGMGVVIAVDLVTFSAAFITLMFFIPIPEPPKKGGREASLMESVREGMGWLKHNPLILKLIIFLAGINLVASAYNAALPAMVLSKTGNNETALGIVNGCVGAASLIGSIIASALPAPKSRVKAICMALFFSMSTENFILAFGGSVPWWCAGAVCGWIFIPLMGANLDVILRSTIPAEMQGRVYACRNTMQFFTIPVGFLAGGALVDSVFEPFMAGRNDGSALTVLFGSGKGSGAAMFFAVLGVAGVAVCTVFTLILRREKE</sequence>
<organism evidence="8 9">
    <name type="scientific">Ruminococcus flavefaciens 007c</name>
    <dbReference type="NCBI Taxonomy" id="1341157"/>
    <lineage>
        <taxon>Bacteria</taxon>
        <taxon>Bacillati</taxon>
        <taxon>Bacillota</taxon>
        <taxon>Clostridia</taxon>
        <taxon>Eubacteriales</taxon>
        <taxon>Oscillospiraceae</taxon>
        <taxon>Ruminococcus</taxon>
    </lineage>
</organism>
<dbReference type="PROSITE" id="PS51257">
    <property type="entry name" value="PROKAR_LIPOPROTEIN"/>
    <property type="match status" value="1"/>
</dbReference>
<evidence type="ECO:0000256" key="5">
    <source>
        <dbReference type="ARBA" id="ARBA00022989"/>
    </source>
</evidence>
<keyword evidence="2" id="KW-0813">Transport</keyword>
<feature type="transmembrane region" description="Helical" evidence="7">
    <location>
        <begin position="258"/>
        <end position="278"/>
    </location>
</feature>
<dbReference type="InterPro" id="IPR036259">
    <property type="entry name" value="MFS_trans_sf"/>
</dbReference>
<keyword evidence="6 7" id="KW-0472">Membrane</keyword>
<feature type="transmembrane region" description="Helical" evidence="7">
    <location>
        <begin position="156"/>
        <end position="189"/>
    </location>
</feature>
<dbReference type="PANTHER" id="PTHR43266:SF10">
    <property type="entry name" value="BACILYSIN EXPORTER BACE-RELATED"/>
    <property type="match status" value="1"/>
</dbReference>
<dbReference type="SUPFAM" id="SSF103473">
    <property type="entry name" value="MFS general substrate transporter"/>
    <property type="match status" value="1"/>
</dbReference>
<keyword evidence="4 7" id="KW-0812">Transmembrane</keyword>
<feature type="transmembrane region" description="Helical" evidence="7">
    <location>
        <begin position="12"/>
        <end position="35"/>
    </location>
</feature>
<dbReference type="AlphaFoldDB" id="W7UY47"/>